<dbReference type="Proteomes" id="UP000800097">
    <property type="component" value="Unassembled WGS sequence"/>
</dbReference>
<dbReference type="GO" id="GO:0005886">
    <property type="term" value="C:plasma membrane"/>
    <property type="evidence" value="ECO:0007669"/>
    <property type="project" value="TreeGrafter"/>
</dbReference>
<dbReference type="PROSITE" id="PS50261">
    <property type="entry name" value="G_PROTEIN_RECEP_F2_4"/>
    <property type="match status" value="1"/>
</dbReference>
<feature type="domain" description="G-protein coupled receptors family 2 profile 2" evidence="7">
    <location>
        <begin position="10"/>
        <end position="190"/>
    </location>
</feature>
<evidence type="ECO:0000313" key="8">
    <source>
        <dbReference type="EMBL" id="KAF2276008.1"/>
    </source>
</evidence>
<feature type="transmembrane region" description="Helical" evidence="6">
    <location>
        <begin position="88"/>
        <end position="112"/>
    </location>
</feature>
<keyword evidence="3 6" id="KW-1133">Transmembrane helix</keyword>
<dbReference type="GeneID" id="54556145"/>
<gene>
    <name evidence="8" type="ORF">EI97DRAFT_63239</name>
</gene>
<dbReference type="GO" id="GO:0007166">
    <property type="term" value="P:cell surface receptor signaling pathway"/>
    <property type="evidence" value="ECO:0007669"/>
    <property type="project" value="InterPro"/>
</dbReference>
<dbReference type="GO" id="GO:0007189">
    <property type="term" value="P:adenylate cyclase-activating G protein-coupled receptor signaling pathway"/>
    <property type="evidence" value="ECO:0007669"/>
    <property type="project" value="TreeGrafter"/>
</dbReference>
<protein>
    <submittedName>
        <fullName evidence="8">Family A G protein-coupled receptor-like protein</fullName>
    </submittedName>
</protein>
<feature type="compositionally biased region" description="Polar residues" evidence="5">
    <location>
        <begin position="266"/>
        <end position="275"/>
    </location>
</feature>
<keyword evidence="9" id="KW-1185">Reference proteome</keyword>
<feature type="transmembrane region" description="Helical" evidence="6">
    <location>
        <begin position="20"/>
        <end position="36"/>
    </location>
</feature>
<feature type="compositionally biased region" description="Low complexity" evidence="5">
    <location>
        <begin position="252"/>
        <end position="265"/>
    </location>
</feature>
<dbReference type="RefSeq" id="XP_033653547.1">
    <property type="nucleotide sequence ID" value="XM_033802970.1"/>
</dbReference>
<evidence type="ECO:0000256" key="2">
    <source>
        <dbReference type="ARBA" id="ARBA00022692"/>
    </source>
</evidence>
<evidence type="ECO:0000259" key="7">
    <source>
        <dbReference type="PROSITE" id="PS50261"/>
    </source>
</evidence>
<organism evidence="8 9">
    <name type="scientific">Westerdykella ornata</name>
    <dbReference type="NCBI Taxonomy" id="318751"/>
    <lineage>
        <taxon>Eukaryota</taxon>
        <taxon>Fungi</taxon>
        <taxon>Dikarya</taxon>
        <taxon>Ascomycota</taxon>
        <taxon>Pezizomycotina</taxon>
        <taxon>Dothideomycetes</taxon>
        <taxon>Pleosporomycetidae</taxon>
        <taxon>Pleosporales</taxon>
        <taxon>Sporormiaceae</taxon>
        <taxon>Westerdykella</taxon>
    </lineage>
</organism>
<dbReference type="EMBL" id="ML986495">
    <property type="protein sequence ID" value="KAF2276008.1"/>
    <property type="molecule type" value="Genomic_DNA"/>
</dbReference>
<name>A0A6A6JJ66_WESOR</name>
<evidence type="ECO:0000256" key="3">
    <source>
        <dbReference type="ARBA" id="ARBA00022989"/>
    </source>
</evidence>
<feature type="region of interest" description="Disordered" evidence="5">
    <location>
        <begin position="418"/>
        <end position="437"/>
    </location>
</feature>
<dbReference type="PANTHER" id="PTHR23112">
    <property type="entry name" value="G PROTEIN-COUPLED RECEPTOR 157-RELATED"/>
    <property type="match status" value="1"/>
</dbReference>
<accession>A0A6A6JJ66</accession>
<feature type="region of interest" description="Disordered" evidence="5">
    <location>
        <begin position="234"/>
        <end position="299"/>
    </location>
</feature>
<feature type="transmembrane region" description="Helical" evidence="6">
    <location>
        <begin position="335"/>
        <end position="354"/>
    </location>
</feature>
<dbReference type="AlphaFoldDB" id="A0A6A6JJ66"/>
<dbReference type="GO" id="GO:0004930">
    <property type="term" value="F:G protein-coupled receptor activity"/>
    <property type="evidence" value="ECO:0007669"/>
    <property type="project" value="TreeGrafter"/>
</dbReference>
<comment type="subcellular location">
    <subcellularLocation>
        <location evidence="1">Membrane</location>
        <topology evidence="1">Multi-pass membrane protein</topology>
    </subcellularLocation>
</comment>
<dbReference type="Gene3D" id="1.20.1070.10">
    <property type="entry name" value="Rhodopsin 7-helix transmembrane proteins"/>
    <property type="match status" value="1"/>
</dbReference>
<keyword evidence="4 6" id="KW-0472">Membrane</keyword>
<dbReference type="PRINTS" id="PR02001">
    <property type="entry name" value="GCR1CAMPR"/>
</dbReference>
<keyword evidence="8" id="KW-0675">Receptor</keyword>
<feature type="region of interest" description="Disordered" evidence="5">
    <location>
        <begin position="456"/>
        <end position="479"/>
    </location>
</feature>
<evidence type="ECO:0000256" key="5">
    <source>
        <dbReference type="SAM" id="MobiDB-lite"/>
    </source>
</evidence>
<evidence type="ECO:0000313" key="9">
    <source>
        <dbReference type="Proteomes" id="UP000800097"/>
    </source>
</evidence>
<dbReference type="OrthoDB" id="18453at2759"/>
<dbReference type="SUPFAM" id="SSF81321">
    <property type="entry name" value="Family A G protein-coupled receptor-like"/>
    <property type="match status" value="1"/>
</dbReference>
<dbReference type="InterPro" id="IPR017981">
    <property type="entry name" value="GPCR_2-like_7TM"/>
</dbReference>
<feature type="transmembrane region" description="Helical" evidence="6">
    <location>
        <begin position="48"/>
        <end position="68"/>
    </location>
</feature>
<feature type="transmembrane region" description="Helical" evidence="6">
    <location>
        <begin position="124"/>
        <end position="144"/>
    </location>
</feature>
<reference evidence="8" key="1">
    <citation type="journal article" date="2020" name="Stud. Mycol.">
        <title>101 Dothideomycetes genomes: a test case for predicting lifestyles and emergence of pathogens.</title>
        <authorList>
            <person name="Haridas S."/>
            <person name="Albert R."/>
            <person name="Binder M."/>
            <person name="Bloem J."/>
            <person name="Labutti K."/>
            <person name="Salamov A."/>
            <person name="Andreopoulos B."/>
            <person name="Baker S."/>
            <person name="Barry K."/>
            <person name="Bills G."/>
            <person name="Bluhm B."/>
            <person name="Cannon C."/>
            <person name="Castanera R."/>
            <person name="Culley D."/>
            <person name="Daum C."/>
            <person name="Ezra D."/>
            <person name="Gonzalez J."/>
            <person name="Henrissat B."/>
            <person name="Kuo A."/>
            <person name="Liang C."/>
            <person name="Lipzen A."/>
            <person name="Lutzoni F."/>
            <person name="Magnuson J."/>
            <person name="Mondo S."/>
            <person name="Nolan M."/>
            <person name="Ohm R."/>
            <person name="Pangilinan J."/>
            <person name="Park H.-J."/>
            <person name="Ramirez L."/>
            <person name="Alfaro M."/>
            <person name="Sun H."/>
            <person name="Tritt A."/>
            <person name="Yoshinaga Y."/>
            <person name="Zwiers L.-H."/>
            <person name="Turgeon B."/>
            <person name="Goodwin S."/>
            <person name="Spatafora J."/>
            <person name="Crous P."/>
            <person name="Grigoriev I."/>
        </authorList>
    </citation>
    <scope>NUCLEOTIDE SEQUENCE</scope>
    <source>
        <strain evidence="8">CBS 379.55</strain>
    </source>
</reference>
<dbReference type="InterPro" id="IPR022343">
    <property type="entry name" value="GCR1-cAMP_receptor"/>
</dbReference>
<proteinExistence type="predicted"/>
<dbReference type="PANTHER" id="PTHR23112:SF0">
    <property type="entry name" value="TRANSMEMBRANE PROTEIN 116"/>
    <property type="match status" value="1"/>
</dbReference>
<feature type="transmembrane region" description="Helical" evidence="6">
    <location>
        <begin position="374"/>
        <end position="394"/>
    </location>
</feature>
<evidence type="ECO:0000256" key="6">
    <source>
        <dbReference type="SAM" id="Phobius"/>
    </source>
</evidence>
<dbReference type="Pfam" id="PF05462">
    <property type="entry name" value="Dicty_CAR"/>
    <property type="match status" value="1"/>
</dbReference>
<evidence type="ECO:0000256" key="1">
    <source>
        <dbReference type="ARBA" id="ARBA00004141"/>
    </source>
</evidence>
<sequence>MASGMSEEQLRAITVSERTMSALSIAGSLFIMVTFLKWHYFRKPINRLVFYASFGNVLANVATMIGTADLPSPGESIPSLCTFQGVLIQWFMMADSLWVVCMAANVMLVFFYRYNSLKLRRLEKWYLCFSYGAPFSIVVLYLIVEKATQKPIFGPATMWCWIHPRVEWMRLAFFYVPVWCSLTVTIIFYMYTGYHIFSRGKVAASASNRDPIVENPFTAANAIECKTEISVRYAGSSEETESTIADHKPSNDSRSSFSSTRNLSSMNPSSPTSATAVRPIASNPQAGDKKLAAGIPNDSDGDANPHYKAAVTGVANANHNPNLHRNIAMEQNHAAWSYFKVAFLMFSALFIVWVPSTINRIQQFVDPAHPRFGLTLASALVLPLQGFWNAMVYVSTTWPECKRAWRDLYGRITGRKPSAARSDIGRNDLHRTRTGSETQEFDSIDAVALREALKQGNELQRSEESITYAAKTHHHMDSR</sequence>
<evidence type="ECO:0000256" key="4">
    <source>
        <dbReference type="ARBA" id="ARBA00023136"/>
    </source>
</evidence>
<keyword evidence="2 6" id="KW-0812">Transmembrane</keyword>
<feature type="transmembrane region" description="Helical" evidence="6">
    <location>
        <begin position="172"/>
        <end position="191"/>
    </location>
</feature>